<comment type="cofactor">
    <cofactor evidence="3">
        <name>(R)-lipoate</name>
        <dbReference type="ChEBI" id="CHEBI:83088"/>
    </cofactor>
    <text evidence="3">Binds 1 lipoyl cofactor covalently.</text>
</comment>
<dbReference type="AlphaFoldDB" id="A0AAE3VDC7"/>
<dbReference type="InterPro" id="IPR011053">
    <property type="entry name" value="Single_hybrid_motif"/>
</dbReference>
<dbReference type="EMBL" id="JAUSVL010000001">
    <property type="protein sequence ID" value="MDQ0288437.1"/>
    <property type="molecule type" value="Genomic_DNA"/>
</dbReference>
<accession>A0AAE3VDC7</accession>
<dbReference type="NCBIfam" id="NF002270">
    <property type="entry name" value="PRK01202.1"/>
    <property type="match status" value="1"/>
</dbReference>
<protein>
    <recommendedName>
        <fullName evidence="3">Glycine cleavage system H protein</fullName>
    </recommendedName>
</protein>
<evidence type="ECO:0000259" key="5">
    <source>
        <dbReference type="PROSITE" id="PS50968"/>
    </source>
</evidence>
<dbReference type="Proteomes" id="UP001238163">
    <property type="component" value="Unassembled WGS sequence"/>
</dbReference>
<reference evidence="6" key="1">
    <citation type="submission" date="2023-07" db="EMBL/GenBank/DDBJ databases">
        <title>Genomic Encyclopedia of Type Strains, Phase IV (KMG-IV): sequencing the most valuable type-strain genomes for metagenomic binning, comparative biology and taxonomic classification.</title>
        <authorList>
            <person name="Goeker M."/>
        </authorList>
    </citation>
    <scope>NUCLEOTIDE SEQUENCE</scope>
    <source>
        <strain evidence="6">DSM 24202</strain>
    </source>
</reference>
<feature type="domain" description="Lipoyl-binding" evidence="5">
    <location>
        <begin position="17"/>
        <end position="99"/>
    </location>
</feature>
<evidence type="ECO:0000256" key="2">
    <source>
        <dbReference type="ARBA" id="ARBA00022823"/>
    </source>
</evidence>
<dbReference type="Pfam" id="PF01597">
    <property type="entry name" value="GCV_H"/>
    <property type="match status" value="1"/>
</dbReference>
<dbReference type="InterPro" id="IPR017453">
    <property type="entry name" value="GCV_H_sub"/>
</dbReference>
<gene>
    <name evidence="3" type="primary">gcvH</name>
    <name evidence="6" type="ORF">J3R75_000544</name>
</gene>
<dbReference type="InterPro" id="IPR033753">
    <property type="entry name" value="GCV_H/Fam206"/>
</dbReference>
<dbReference type="CDD" id="cd06848">
    <property type="entry name" value="GCS_H"/>
    <property type="match status" value="1"/>
</dbReference>
<organism evidence="6 7">
    <name type="scientific">Oligosphaera ethanolica</name>
    <dbReference type="NCBI Taxonomy" id="760260"/>
    <lineage>
        <taxon>Bacteria</taxon>
        <taxon>Pseudomonadati</taxon>
        <taxon>Lentisphaerota</taxon>
        <taxon>Oligosphaeria</taxon>
        <taxon>Oligosphaerales</taxon>
        <taxon>Oligosphaeraceae</taxon>
        <taxon>Oligosphaera</taxon>
    </lineage>
</organism>
<comment type="similarity">
    <text evidence="1 3">Belongs to the GcvH family.</text>
</comment>
<comment type="subunit">
    <text evidence="3">The glycine cleavage system is composed of four proteins: P, T, L and H.</text>
</comment>
<proteinExistence type="inferred from homology"/>
<dbReference type="InterPro" id="IPR000089">
    <property type="entry name" value="Biotin_lipoyl"/>
</dbReference>
<comment type="caution">
    <text evidence="6">The sequence shown here is derived from an EMBL/GenBank/DDBJ whole genome shotgun (WGS) entry which is preliminary data.</text>
</comment>
<dbReference type="GO" id="GO:0005737">
    <property type="term" value="C:cytoplasm"/>
    <property type="evidence" value="ECO:0007669"/>
    <property type="project" value="TreeGrafter"/>
</dbReference>
<comment type="function">
    <text evidence="3">The glycine cleavage system catalyzes the degradation of glycine. The H protein shuttles the methylamine group of glycine from the P protein to the T protein.</text>
</comment>
<dbReference type="GO" id="GO:0019464">
    <property type="term" value="P:glycine decarboxylation via glycine cleavage system"/>
    <property type="evidence" value="ECO:0007669"/>
    <property type="project" value="UniProtKB-UniRule"/>
</dbReference>
<dbReference type="PANTHER" id="PTHR11715:SF3">
    <property type="entry name" value="GLYCINE CLEAVAGE SYSTEM H PROTEIN-RELATED"/>
    <property type="match status" value="1"/>
</dbReference>
<name>A0AAE3VDC7_9BACT</name>
<evidence type="ECO:0000256" key="3">
    <source>
        <dbReference type="HAMAP-Rule" id="MF_00272"/>
    </source>
</evidence>
<dbReference type="GO" id="GO:0005960">
    <property type="term" value="C:glycine cleavage complex"/>
    <property type="evidence" value="ECO:0007669"/>
    <property type="project" value="InterPro"/>
</dbReference>
<evidence type="ECO:0000256" key="4">
    <source>
        <dbReference type="PIRSR" id="PIRSR617453-50"/>
    </source>
</evidence>
<dbReference type="HAMAP" id="MF_00272">
    <property type="entry name" value="GcvH"/>
    <property type="match status" value="1"/>
</dbReference>
<feature type="modified residue" description="N6-lipoyllysine" evidence="3 4">
    <location>
        <position position="58"/>
    </location>
</feature>
<dbReference type="InterPro" id="IPR003016">
    <property type="entry name" value="2-oxoA_DH_lipoyl-BS"/>
</dbReference>
<dbReference type="GO" id="GO:0009249">
    <property type="term" value="P:protein lipoylation"/>
    <property type="evidence" value="ECO:0007669"/>
    <property type="project" value="TreeGrafter"/>
</dbReference>
<evidence type="ECO:0000313" key="6">
    <source>
        <dbReference type="EMBL" id="MDQ0288437.1"/>
    </source>
</evidence>
<dbReference type="RefSeq" id="WP_307259763.1">
    <property type="nucleotide sequence ID" value="NZ_JAUSVL010000001.1"/>
</dbReference>
<dbReference type="PANTHER" id="PTHR11715">
    <property type="entry name" value="GLYCINE CLEAVAGE SYSTEM H PROTEIN"/>
    <property type="match status" value="1"/>
</dbReference>
<dbReference type="InterPro" id="IPR002930">
    <property type="entry name" value="GCV_H"/>
</dbReference>
<evidence type="ECO:0000256" key="1">
    <source>
        <dbReference type="ARBA" id="ARBA00009249"/>
    </source>
</evidence>
<dbReference type="SUPFAM" id="SSF51230">
    <property type="entry name" value="Single hybrid motif"/>
    <property type="match status" value="1"/>
</dbReference>
<sequence>MKYYAETHEWIEVVDGIATMGISTFAAEELGDLTYVEMPAVGKAFAAGAVIGTVESVKAASDIFAPIGGTVSEVNDALAADPALLNQAPEGDGWICRLKDVKEDELKTLLTAEQYQKTIAE</sequence>
<dbReference type="NCBIfam" id="TIGR00527">
    <property type="entry name" value="gcvH"/>
    <property type="match status" value="1"/>
</dbReference>
<dbReference type="Gene3D" id="2.40.50.100">
    <property type="match status" value="1"/>
</dbReference>
<dbReference type="PROSITE" id="PS00189">
    <property type="entry name" value="LIPOYL"/>
    <property type="match status" value="1"/>
</dbReference>
<keyword evidence="7" id="KW-1185">Reference proteome</keyword>
<keyword evidence="2 3" id="KW-0450">Lipoyl</keyword>
<evidence type="ECO:0000313" key="7">
    <source>
        <dbReference type="Proteomes" id="UP001238163"/>
    </source>
</evidence>
<dbReference type="PROSITE" id="PS50968">
    <property type="entry name" value="BIOTINYL_LIPOYL"/>
    <property type="match status" value="1"/>
</dbReference>